<evidence type="ECO:0000256" key="3">
    <source>
        <dbReference type="ARBA" id="ARBA00022643"/>
    </source>
</evidence>
<comment type="catalytic activity">
    <reaction evidence="7">
        <text>riboflavin + ATP = FMN + ADP + H(+)</text>
        <dbReference type="Rhea" id="RHEA:14357"/>
        <dbReference type="ChEBI" id="CHEBI:15378"/>
        <dbReference type="ChEBI" id="CHEBI:30616"/>
        <dbReference type="ChEBI" id="CHEBI:57986"/>
        <dbReference type="ChEBI" id="CHEBI:58210"/>
        <dbReference type="ChEBI" id="CHEBI:456216"/>
        <dbReference type="EC" id="2.7.1.26"/>
    </reaction>
</comment>
<keyword evidence="4" id="KW-0808">Transferase</keyword>
<dbReference type="SUPFAM" id="SSF82114">
    <property type="entry name" value="Riboflavin kinase-like"/>
    <property type="match status" value="1"/>
</dbReference>
<keyword evidence="6" id="KW-0067">ATP-binding</keyword>
<dbReference type="AlphaFoldDB" id="A0A1G2B7I4"/>
<evidence type="ECO:0000313" key="10">
    <source>
        <dbReference type="Proteomes" id="UP000179164"/>
    </source>
</evidence>
<dbReference type="PANTHER" id="PTHR22749:SF6">
    <property type="entry name" value="RIBOFLAVIN KINASE"/>
    <property type="match status" value="1"/>
</dbReference>
<organism evidence="9 10">
    <name type="scientific">Candidatus Kerfeldbacteria bacterium RIFCSPLOWO2_01_FULL_48_11</name>
    <dbReference type="NCBI Taxonomy" id="1798543"/>
    <lineage>
        <taxon>Bacteria</taxon>
        <taxon>Candidatus Kerfeldiibacteriota</taxon>
    </lineage>
</organism>
<keyword evidence="5" id="KW-0547">Nucleotide-binding</keyword>
<dbReference type="GO" id="GO:0005524">
    <property type="term" value="F:ATP binding"/>
    <property type="evidence" value="ECO:0007669"/>
    <property type="project" value="UniProtKB-KW"/>
</dbReference>
<keyword evidence="2" id="KW-0285">Flavoprotein</keyword>
<evidence type="ECO:0000256" key="6">
    <source>
        <dbReference type="ARBA" id="ARBA00022840"/>
    </source>
</evidence>
<evidence type="ECO:0000256" key="7">
    <source>
        <dbReference type="ARBA" id="ARBA00047880"/>
    </source>
</evidence>
<dbReference type="GO" id="GO:0009231">
    <property type="term" value="P:riboflavin biosynthetic process"/>
    <property type="evidence" value="ECO:0007669"/>
    <property type="project" value="InterPro"/>
</dbReference>
<evidence type="ECO:0000256" key="4">
    <source>
        <dbReference type="ARBA" id="ARBA00022679"/>
    </source>
</evidence>
<dbReference type="Proteomes" id="UP000179164">
    <property type="component" value="Unassembled WGS sequence"/>
</dbReference>
<dbReference type="Gene3D" id="2.40.30.30">
    <property type="entry name" value="Riboflavin kinase-like"/>
    <property type="match status" value="1"/>
</dbReference>
<feature type="domain" description="Riboflavin kinase" evidence="8">
    <location>
        <begin position="6"/>
        <end position="123"/>
    </location>
</feature>
<dbReference type="PANTHER" id="PTHR22749">
    <property type="entry name" value="RIBOFLAVIN KINASE/FMN ADENYLYLTRANSFERASE"/>
    <property type="match status" value="1"/>
</dbReference>
<gene>
    <name evidence="9" type="ORF">A2898_00985</name>
</gene>
<sequence length="124" mass="13753">MSGEIQLSGIVIHGDGLGKTYGYPTANIDCVPPADLTDGIYAASIMLGNDRLRGLVIIGDRNRLHPGDKKVELHILNFTSDLYGKILSAELVQKIRPFMKFSTTLELIRQIEKDCREAEKILVK</sequence>
<keyword evidence="3" id="KW-0288">FMN</keyword>
<dbReference type="InterPro" id="IPR023465">
    <property type="entry name" value="Riboflavin_kinase_dom_sf"/>
</dbReference>
<dbReference type="STRING" id="1798543.A2898_00985"/>
<name>A0A1G2B7I4_9BACT</name>
<dbReference type="SMART" id="SM00904">
    <property type="entry name" value="Flavokinase"/>
    <property type="match status" value="1"/>
</dbReference>
<dbReference type="GO" id="GO:0008531">
    <property type="term" value="F:riboflavin kinase activity"/>
    <property type="evidence" value="ECO:0007669"/>
    <property type="project" value="UniProtKB-EC"/>
</dbReference>
<reference evidence="9 10" key="1">
    <citation type="journal article" date="2016" name="Nat. Commun.">
        <title>Thousands of microbial genomes shed light on interconnected biogeochemical processes in an aquifer system.</title>
        <authorList>
            <person name="Anantharaman K."/>
            <person name="Brown C.T."/>
            <person name="Hug L.A."/>
            <person name="Sharon I."/>
            <person name="Castelle C.J."/>
            <person name="Probst A.J."/>
            <person name="Thomas B.C."/>
            <person name="Singh A."/>
            <person name="Wilkins M.J."/>
            <person name="Karaoz U."/>
            <person name="Brodie E.L."/>
            <person name="Williams K.H."/>
            <person name="Hubbard S.S."/>
            <person name="Banfield J.F."/>
        </authorList>
    </citation>
    <scope>NUCLEOTIDE SEQUENCE [LARGE SCALE GENOMIC DNA]</scope>
</reference>
<evidence type="ECO:0000256" key="2">
    <source>
        <dbReference type="ARBA" id="ARBA00022630"/>
    </source>
</evidence>
<evidence type="ECO:0000256" key="5">
    <source>
        <dbReference type="ARBA" id="ARBA00022741"/>
    </source>
</evidence>
<dbReference type="InterPro" id="IPR015865">
    <property type="entry name" value="Riboflavin_kinase_bac/euk"/>
</dbReference>
<dbReference type="Pfam" id="PF01687">
    <property type="entry name" value="Flavokinase"/>
    <property type="match status" value="1"/>
</dbReference>
<evidence type="ECO:0000259" key="8">
    <source>
        <dbReference type="SMART" id="SM00904"/>
    </source>
</evidence>
<proteinExistence type="predicted"/>
<evidence type="ECO:0000313" key="9">
    <source>
        <dbReference type="EMBL" id="OGY84666.1"/>
    </source>
</evidence>
<dbReference type="InterPro" id="IPR023468">
    <property type="entry name" value="Riboflavin_kinase"/>
</dbReference>
<evidence type="ECO:0000256" key="1">
    <source>
        <dbReference type="ARBA" id="ARBA00012105"/>
    </source>
</evidence>
<comment type="caution">
    <text evidence="9">The sequence shown here is derived from an EMBL/GenBank/DDBJ whole genome shotgun (WGS) entry which is preliminary data.</text>
</comment>
<protein>
    <recommendedName>
        <fullName evidence="1">riboflavin kinase</fullName>
        <ecNumber evidence="1">2.7.1.26</ecNumber>
    </recommendedName>
</protein>
<dbReference type="EC" id="2.7.1.26" evidence="1"/>
<dbReference type="GO" id="GO:0009398">
    <property type="term" value="P:FMN biosynthetic process"/>
    <property type="evidence" value="ECO:0007669"/>
    <property type="project" value="TreeGrafter"/>
</dbReference>
<dbReference type="EMBL" id="MHKE01000005">
    <property type="protein sequence ID" value="OGY84666.1"/>
    <property type="molecule type" value="Genomic_DNA"/>
</dbReference>
<accession>A0A1G2B7I4</accession>